<proteinExistence type="predicted"/>
<organism evidence="1 2">
    <name type="scientific">Parthenolecanium corni</name>
    <dbReference type="NCBI Taxonomy" id="536013"/>
    <lineage>
        <taxon>Eukaryota</taxon>
        <taxon>Metazoa</taxon>
        <taxon>Ecdysozoa</taxon>
        <taxon>Arthropoda</taxon>
        <taxon>Hexapoda</taxon>
        <taxon>Insecta</taxon>
        <taxon>Pterygota</taxon>
        <taxon>Neoptera</taxon>
        <taxon>Paraneoptera</taxon>
        <taxon>Hemiptera</taxon>
        <taxon>Sternorrhyncha</taxon>
        <taxon>Coccoidea</taxon>
        <taxon>Coccidae</taxon>
        <taxon>Parthenolecanium</taxon>
    </lineage>
</organism>
<protein>
    <submittedName>
        <fullName evidence="1">Uncharacterized protein</fullName>
    </submittedName>
</protein>
<accession>A0AAN9XXM4</accession>
<comment type="caution">
    <text evidence="1">The sequence shown here is derived from an EMBL/GenBank/DDBJ whole genome shotgun (WGS) entry which is preliminary data.</text>
</comment>
<evidence type="ECO:0000313" key="1">
    <source>
        <dbReference type="EMBL" id="KAK7573387.1"/>
    </source>
</evidence>
<keyword evidence="2" id="KW-1185">Reference proteome</keyword>
<dbReference type="Proteomes" id="UP001367676">
    <property type="component" value="Unassembled WGS sequence"/>
</dbReference>
<dbReference type="EMBL" id="JBBCAQ010000037">
    <property type="protein sequence ID" value="KAK7573387.1"/>
    <property type="molecule type" value="Genomic_DNA"/>
</dbReference>
<gene>
    <name evidence="1" type="ORF">V9T40_010578</name>
</gene>
<dbReference type="AlphaFoldDB" id="A0AAN9XXM4"/>
<evidence type="ECO:0000313" key="2">
    <source>
        <dbReference type="Proteomes" id="UP001367676"/>
    </source>
</evidence>
<sequence>MMRLRFVAWLLSYFKYDNRKALELANSLTAEHRKHTDCLKIAVPQCCPVCELYISEAEIFDHVFGHCDTRDKSAGEVGSWLNEFFASCEGKQFSVDISCFKCNYTCQFDGEFVRHIVTDHVACSCGYDKCDGFRSLYEHLADSAENLKCKIVCPLCDVNFAKDTILAFPTHVLKCVPKSFEGNLVFDISDLYPLCIYCDPPKNILFTKLKAHLRDCHSKKLNEVFCAPRKKLSIANFSNR</sequence>
<name>A0AAN9XXM4_9HEMI</name>
<reference evidence="1 2" key="1">
    <citation type="submission" date="2024-03" db="EMBL/GenBank/DDBJ databases">
        <title>Adaptation during the transition from Ophiocordyceps entomopathogen to insect associate is accompanied by gene loss and intensified selection.</title>
        <authorList>
            <person name="Ward C.M."/>
            <person name="Onetto C.A."/>
            <person name="Borneman A.R."/>
        </authorList>
    </citation>
    <scope>NUCLEOTIDE SEQUENCE [LARGE SCALE GENOMIC DNA]</scope>
    <source>
        <strain evidence="1">AWRI1</strain>
        <tissue evidence="1">Single Adult Female</tissue>
    </source>
</reference>